<proteinExistence type="predicted"/>
<dbReference type="Proteomes" id="UP000291819">
    <property type="component" value="Unassembled WGS sequence"/>
</dbReference>
<evidence type="ECO:0000313" key="2">
    <source>
        <dbReference type="EMBL" id="TBO44924.1"/>
    </source>
</evidence>
<dbReference type="AlphaFoldDB" id="A0A4Q9HHD5"/>
<accession>A0A4Q9HHD5</accession>
<protein>
    <submittedName>
        <fullName evidence="2">Uncharacterized protein</fullName>
    </submittedName>
</protein>
<reference evidence="2 3" key="1">
    <citation type="submission" date="2019-02" db="EMBL/GenBank/DDBJ databases">
        <title>Pedobacter kyonggii whole genome sequence analysis.</title>
        <authorList>
            <person name="Dahal R.H."/>
        </authorList>
    </citation>
    <scope>NUCLEOTIDE SEQUENCE [LARGE SCALE GENOMIC DNA]</scope>
    <source>
        <strain evidence="2 3">K-4-11-1</strain>
    </source>
</reference>
<dbReference type="OrthoDB" id="771794at2"/>
<sequence length="89" mass="10115">MKTIKAIVYLTVLLLIISTLATLKLEAASDGFDQYGFPLTFYDSFSGKCDNCYQNFGFKPLNLFLDFSSAFICAYIMVRLKSTFSEKQH</sequence>
<dbReference type="EMBL" id="SIXF01000001">
    <property type="protein sequence ID" value="TBO44924.1"/>
    <property type="molecule type" value="Genomic_DNA"/>
</dbReference>
<keyword evidence="1" id="KW-0472">Membrane</keyword>
<dbReference type="RefSeq" id="WP_131027989.1">
    <property type="nucleotide sequence ID" value="NZ_SIXF01000001.1"/>
</dbReference>
<name>A0A4Q9HHD5_9SPHI</name>
<evidence type="ECO:0000313" key="3">
    <source>
        <dbReference type="Proteomes" id="UP000291819"/>
    </source>
</evidence>
<gene>
    <name evidence="2" type="ORF">EYS08_00900</name>
</gene>
<comment type="caution">
    <text evidence="2">The sequence shown here is derived from an EMBL/GenBank/DDBJ whole genome shotgun (WGS) entry which is preliminary data.</text>
</comment>
<keyword evidence="1" id="KW-1133">Transmembrane helix</keyword>
<keyword evidence="3" id="KW-1185">Reference proteome</keyword>
<organism evidence="2 3">
    <name type="scientific">Pedobacter kyonggii</name>
    <dbReference type="NCBI Taxonomy" id="1926871"/>
    <lineage>
        <taxon>Bacteria</taxon>
        <taxon>Pseudomonadati</taxon>
        <taxon>Bacteroidota</taxon>
        <taxon>Sphingobacteriia</taxon>
        <taxon>Sphingobacteriales</taxon>
        <taxon>Sphingobacteriaceae</taxon>
        <taxon>Pedobacter</taxon>
    </lineage>
</organism>
<keyword evidence="1" id="KW-0812">Transmembrane</keyword>
<evidence type="ECO:0000256" key="1">
    <source>
        <dbReference type="SAM" id="Phobius"/>
    </source>
</evidence>
<feature type="transmembrane region" description="Helical" evidence="1">
    <location>
        <begin position="63"/>
        <end position="80"/>
    </location>
</feature>